<proteinExistence type="evidence at transcript level"/>
<accession>A0A131XRD1</accession>
<protein>
    <submittedName>
        <fullName evidence="1">Uncharacterized protein</fullName>
    </submittedName>
</protein>
<dbReference type="EMBL" id="GEFM01007146">
    <property type="protein sequence ID" value="JAP68650.1"/>
    <property type="molecule type" value="mRNA"/>
</dbReference>
<evidence type="ECO:0000313" key="1">
    <source>
        <dbReference type="EMBL" id="JAP68650.1"/>
    </source>
</evidence>
<dbReference type="AlphaFoldDB" id="A0A131XRD1"/>
<organism evidence="1">
    <name type="scientific">Ixodes ricinus</name>
    <name type="common">Common tick</name>
    <name type="synonym">Acarus ricinus</name>
    <dbReference type="NCBI Taxonomy" id="34613"/>
    <lineage>
        <taxon>Eukaryota</taxon>
        <taxon>Metazoa</taxon>
        <taxon>Ecdysozoa</taxon>
        <taxon>Arthropoda</taxon>
        <taxon>Chelicerata</taxon>
        <taxon>Arachnida</taxon>
        <taxon>Acari</taxon>
        <taxon>Parasitiformes</taxon>
        <taxon>Ixodida</taxon>
        <taxon>Ixodoidea</taxon>
        <taxon>Ixodidae</taxon>
        <taxon>Ixodinae</taxon>
        <taxon>Ixodes</taxon>
    </lineage>
</organism>
<feature type="non-terminal residue" evidence="1">
    <location>
        <position position="1"/>
    </location>
</feature>
<sequence length="82" mass="9174">RKINTVSGRAHPNIYSFIDLIKRDEALARISLQQPTKSGAVRARGLKWVSKIRKQSELECRLSDGTISLFAFLNKAKAFSGL</sequence>
<reference evidence="1" key="1">
    <citation type="submission" date="2016-02" db="EMBL/GenBank/DDBJ databases">
        <title>RNAseq analyses of the midgut from blood- or serum-fed Ixodes ricinus ticks.</title>
        <authorList>
            <person name="Perner J."/>
            <person name="Provaznik J."/>
            <person name="Schrenkova J."/>
            <person name="Urbanova V."/>
            <person name="Ribeiro J.M."/>
            <person name="Kopacek P."/>
        </authorList>
    </citation>
    <scope>NUCLEOTIDE SEQUENCE</scope>
    <source>
        <tissue evidence="1">Gut</tissue>
    </source>
</reference>
<name>A0A131XRD1_IXORI</name>